<organism evidence="4 5">
    <name type="scientific">Demequina zhanjiangensis</name>
    <dbReference type="NCBI Taxonomy" id="3051659"/>
    <lineage>
        <taxon>Bacteria</taxon>
        <taxon>Bacillati</taxon>
        <taxon>Actinomycetota</taxon>
        <taxon>Actinomycetes</taxon>
        <taxon>Micrococcales</taxon>
        <taxon>Demequinaceae</taxon>
        <taxon>Demequina</taxon>
    </lineage>
</organism>
<dbReference type="InterPro" id="IPR050109">
    <property type="entry name" value="HTH-type_TetR-like_transc_reg"/>
</dbReference>
<dbReference type="PRINTS" id="PR00455">
    <property type="entry name" value="HTHTETR"/>
</dbReference>
<dbReference type="InterPro" id="IPR001647">
    <property type="entry name" value="HTH_TetR"/>
</dbReference>
<dbReference type="Pfam" id="PF17933">
    <property type="entry name" value="TetR_C_25"/>
    <property type="match status" value="1"/>
</dbReference>
<dbReference type="SUPFAM" id="SSF46689">
    <property type="entry name" value="Homeodomain-like"/>
    <property type="match status" value="1"/>
</dbReference>
<sequence>MRSTEDLSTPARIRDAAIREFAAQGFSVGVRAIASRAGVAPGLVNHHFGGKAGLQDRCDEQVVRHLLELKAAGELDVQSIAAHFAPAEDGPLPYAAYARRMLEHGSARADALFDALVDGTRRTLADQQRAGAMRADLDVDALAPVLTVYGLAPVMMPGLLARAVGASSLDADALAQAAQTLAPVLQGGLVAGR</sequence>
<evidence type="ECO:0000259" key="3">
    <source>
        <dbReference type="Pfam" id="PF17933"/>
    </source>
</evidence>
<proteinExistence type="predicted"/>
<dbReference type="RefSeq" id="WP_301127624.1">
    <property type="nucleotide sequence ID" value="NZ_JAUHPV010000003.1"/>
</dbReference>
<feature type="domain" description="TetR transcriptional regulator Rv1219c-like C-terminal" evidence="3">
    <location>
        <begin position="93"/>
        <end position="169"/>
    </location>
</feature>
<dbReference type="PANTHER" id="PTHR30055">
    <property type="entry name" value="HTH-TYPE TRANSCRIPTIONAL REGULATOR RUTR"/>
    <property type="match status" value="1"/>
</dbReference>
<name>A0ABT8G0V0_9MICO</name>
<evidence type="ECO:0000256" key="1">
    <source>
        <dbReference type="ARBA" id="ARBA00023125"/>
    </source>
</evidence>
<comment type="caution">
    <text evidence="4">The sequence shown here is derived from an EMBL/GenBank/DDBJ whole genome shotgun (WGS) entry which is preliminary data.</text>
</comment>
<accession>A0ABT8G0V0</accession>
<keyword evidence="1" id="KW-0238">DNA-binding</keyword>
<evidence type="ECO:0000259" key="2">
    <source>
        <dbReference type="Pfam" id="PF00440"/>
    </source>
</evidence>
<reference evidence="4" key="1">
    <citation type="submission" date="2023-06" db="EMBL/GenBank/DDBJ databases">
        <title>SYSU T00b26.</title>
        <authorList>
            <person name="Gao L."/>
            <person name="Fang B.-Z."/>
            <person name="Li W.-J."/>
        </authorList>
    </citation>
    <scope>NUCLEOTIDE SEQUENCE</scope>
    <source>
        <strain evidence="4">SYSU T00b26</strain>
    </source>
</reference>
<dbReference type="InterPro" id="IPR009057">
    <property type="entry name" value="Homeodomain-like_sf"/>
</dbReference>
<evidence type="ECO:0000313" key="5">
    <source>
        <dbReference type="Proteomes" id="UP001172738"/>
    </source>
</evidence>
<dbReference type="Pfam" id="PF00440">
    <property type="entry name" value="TetR_N"/>
    <property type="match status" value="1"/>
</dbReference>
<protein>
    <submittedName>
        <fullName evidence="4">TetR family transcriptional regulator</fullName>
    </submittedName>
</protein>
<feature type="domain" description="HTH tetR-type" evidence="2">
    <location>
        <begin position="13"/>
        <end position="54"/>
    </location>
</feature>
<dbReference type="Proteomes" id="UP001172738">
    <property type="component" value="Unassembled WGS sequence"/>
</dbReference>
<dbReference type="InterPro" id="IPR041484">
    <property type="entry name" value="TetR_C_25"/>
</dbReference>
<evidence type="ECO:0000313" key="4">
    <source>
        <dbReference type="EMBL" id="MDN4472765.1"/>
    </source>
</evidence>
<dbReference type="Gene3D" id="1.10.357.10">
    <property type="entry name" value="Tetracycline Repressor, domain 2"/>
    <property type="match status" value="1"/>
</dbReference>
<keyword evidence="5" id="KW-1185">Reference proteome</keyword>
<dbReference type="PANTHER" id="PTHR30055:SF146">
    <property type="entry name" value="HTH-TYPE TRANSCRIPTIONAL DUAL REGULATOR CECR"/>
    <property type="match status" value="1"/>
</dbReference>
<gene>
    <name evidence="4" type="ORF">QQX04_07145</name>
</gene>
<dbReference type="EMBL" id="JAUHPV010000003">
    <property type="protein sequence ID" value="MDN4472765.1"/>
    <property type="molecule type" value="Genomic_DNA"/>
</dbReference>